<sequence>MTYNNQTILSSEFEKIVLKFGKIIIKNRKKILNQFDLSFTQFEILTAIFDSSNKGEDLIQIRLSDITLIDAMTVSTVLRCLQKKGLVKRERDEINTRILKITLSEQGELIYNQIICELEKVRINFHKGFDKILLLKLRLKLEQSLSKYYFI</sequence>
<dbReference type="Gene3D" id="1.10.10.10">
    <property type="entry name" value="Winged helix-like DNA-binding domain superfamily/Winged helix DNA-binding domain"/>
    <property type="match status" value="1"/>
</dbReference>
<dbReference type="PANTHER" id="PTHR42756:SF1">
    <property type="entry name" value="TRANSCRIPTIONAL REPRESSOR OF EMRAB OPERON"/>
    <property type="match status" value="1"/>
</dbReference>
<dbReference type="Proteomes" id="UP000298285">
    <property type="component" value="Unassembled WGS sequence"/>
</dbReference>
<organism evidence="9 10">
    <name type="scientific">Dysgonomonas mossii</name>
    <dbReference type="NCBI Taxonomy" id="163665"/>
    <lineage>
        <taxon>Bacteria</taxon>
        <taxon>Pseudomonadati</taxon>
        <taxon>Bacteroidota</taxon>
        <taxon>Bacteroidia</taxon>
        <taxon>Bacteroidales</taxon>
        <taxon>Dysgonomonadaceae</taxon>
        <taxon>Dysgonomonas</taxon>
    </lineage>
</organism>
<evidence type="ECO:0000256" key="2">
    <source>
        <dbReference type="ARBA" id="ARBA00023015"/>
    </source>
</evidence>
<dbReference type="InterPro" id="IPR000835">
    <property type="entry name" value="HTH_MarR-typ"/>
</dbReference>
<dbReference type="Pfam" id="PF22381">
    <property type="entry name" value="Staph_reg_Sar_Rot"/>
    <property type="match status" value="1"/>
</dbReference>
<dbReference type="InterPro" id="IPR055166">
    <property type="entry name" value="Transc_reg_Sar_Rot_HTH"/>
</dbReference>
<dbReference type="PROSITE" id="PS50995">
    <property type="entry name" value="HTH_MARR_2"/>
    <property type="match status" value="1"/>
</dbReference>
<dbReference type="GO" id="GO:0003700">
    <property type="term" value="F:DNA-binding transcription factor activity"/>
    <property type="evidence" value="ECO:0007669"/>
    <property type="project" value="InterPro"/>
</dbReference>
<evidence type="ECO:0000313" key="10">
    <source>
        <dbReference type="Proteomes" id="UP000298285"/>
    </source>
</evidence>
<dbReference type="EMBL" id="SPPK01000004">
    <property type="protein sequence ID" value="TFU88847.1"/>
    <property type="molecule type" value="Genomic_DNA"/>
</dbReference>
<proteinExistence type="inferred from homology"/>
<keyword evidence="4" id="KW-0804">Transcription</keyword>
<comment type="subcellular location">
    <subcellularLocation>
        <location evidence="1">Cytoplasm</location>
    </subcellularLocation>
</comment>
<accession>A0A4Y9IJX4</accession>
<dbReference type="InterPro" id="IPR036390">
    <property type="entry name" value="WH_DNA-bd_sf"/>
</dbReference>
<dbReference type="OrthoDB" id="5327581at2"/>
<reference evidence="9 10" key="1">
    <citation type="submission" date="2019-03" db="EMBL/GenBank/DDBJ databases">
        <title>Diversity of the mouse oral microbiome.</title>
        <authorList>
            <person name="Joseph S."/>
            <person name="Aduse-Opoku J."/>
            <person name="Curtis M."/>
            <person name="Wade W."/>
            <person name="Hashim A."/>
        </authorList>
    </citation>
    <scope>NUCLEOTIDE SEQUENCE [LARGE SCALE GENOMIC DNA]</scope>
    <source>
        <strain evidence="9 10">P11</strain>
    </source>
</reference>
<comment type="caution">
    <text evidence="9">The sequence shown here is derived from an EMBL/GenBank/DDBJ whole genome shotgun (WGS) entry which is preliminary data.</text>
</comment>
<comment type="similarity">
    <text evidence="5">Belongs to the SarZ family.</text>
</comment>
<dbReference type="AlphaFoldDB" id="A0A4Y9IJX4"/>
<evidence type="ECO:0000256" key="5">
    <source>
        <dbReference type="ARBA" id="ARBA00046337"/>
    </source>
</evidence>
<evidence type="ECO:0000256" key="1">
    <source>
        <dbReference type="ARBA" id="ARBA00004496"/>
    </source>
</evidence>
<evidence type="ECO:0000259" key="8">
    <source>
        <dbReference type="PROSITE" id="PS50995"/>
    </source>
</evidence>
<dbReference type="PANTHER" id="PTHR42756">
    <property type="entry name" value="TRANSCRIPTIONAL REGULATOR, MARR"/>
    <property type="match status" value="1"/>
</dbReference>
<protein>
    <recommendedName>
        <fullName evidence="6">HTH-type transcriptional regulator SarZ</fullName>
    </recommendedName>
    <alternativeName>
        <fullName evidence="7">Staphylococcal accessory regulator Z</fullName>
    </alternativeName>
</protein>
<keyword evidence="3" id="KW-0238">DNA-binding</keyword>
<dbReference type="SUPFAM" id="SSF46785">
    <property type="entry name" value="Winged helix' DNA-binding domain"/>
    <property type="match status" value="1"/>
</dbReference>
<dbReference type="RefSeq" id="WP_135106227.1">
    <property type="nucleotide sequence ID" value="NZ_JADGKW010000004.1"/>
</dbReference>
<evidence type="ECO:0000256" key="6">
    <source>
        <dbReference type="ARBA" id="ARBA00047188"/>
    </source>
</evidence>
<dbReference type="GO" id="GO:0003677">
    <property type="term" value="F:DNA binding"/>
    <property type="evidence" value="ECO:0007669"/>
    <property type="project" value="UniProtKB-KW"/>
</dbReference>
<keyword evidence="2" id="KW-0805">Transcription regulation</keyword>
<evidence type="ECO:0000256" key="7">
    <source>
        <dbReference type="ARBA" id="ARBA00047207"/>
    </source>
</evidence>
<dbReference type="GO" id="GO:0005737">
    <property type="term" value="C:cytoplasm"/>
    <property type="evidence" value="ECO:0007669"/>
    <property type="project" value="UniProtKB-SubCell"/>
</dbReference>
<feature type="domain" description="HTH marR-type" evidence="8">
    <location>
        <begin position="6"/>
        <end position="150"/>
    </location>
</feature>
<evidence type="ECO:0000256" key="4">
    <source>
        <dbReference type="ARBA" id="ARBA00023163"/>
    </source>
</evidence>
<evidence type="ECO:0000313" key="9">
    <source>
        <dbReference type="EMBL" id="TFU88847.1"/>
    </source>
</evidence>
<name>A0A4Y9IJX4_9BACT</name>
<evidence type="ECO:0000256" key="3">
    <source>
        <dbReference type="ARBA" id="ARBA00023125"/>
    </source>
</evidence>
<dbReference type="InterPro" id="IPR036388">
    <property type="entry name" value="WH-like_DNA-bd_sf"/>
</dbReference>
<dbReference type="SMART" id="SM00347">
    <property type="entry name" value="HTH_MARR"/>
    <property type="match status" value="1"/>
</dbReference>
<gene>
    <name evidence="9" type="ORF">E4T88_13340</name>
</gene>